<gene>
    <name evidence="1" type="ORF">Desaf_0002</name>
</gene>
<proteinExistence type="predicted"/>
<dbReference type="RefSeq" id="WP_014258250.1">
    <property type="nucleotide sequence ID" value="NC_016629.1"/>
</dbReference>
<evidence type="ECO:0000313" key="2">
    <source>
        <dbReference type="Proteomes" id="UP000007844"/>
    </source>
</evidence>
<dbReference type="EMBL" id="CP003221">
    <property type="protein sequence ID" value="EGJ48368.1"/>
    <property type="molecule type" value="Genomic_DNA"/>
</dbReference>
<keyword evidence="1" id="KW-0449">Lipoprotein</keyword>
<name>F3YV50_DESAF</name>
<sequence>MAKTFLDPRRAYRMEPASVQGEARFQVVVEETDLWVVADQDLRREVEALVRTLRGQLKAHIALRPEFLTSLVPVAVRPGAAEIVRRMAEAAEVCGVGPMAAVAGTMAELVAKAFEGRTPNILVENGGDCFLCSTRERLVGLLPDPEAGVSVGLRFAPEEFPLSLCASSGRIGHSLSFGHGDLVVVRSPSGALADAAATALSNRLKSSRDLEQVVDSAKRLEAVGVQGVFAQCGGKLAVWGRMELAALGG</sequence>
<dbReference type="InterPro" id="IPR003374">
    <property type="entry name" value="ApbE-like_sf"/>
</dbReference>
<dbReference type="eggNOG" id="COG2122">
    <property type="taxonomic scope" value="Bacteria"/>
</dbReference>
<dbReference type="HOGENOM" id="CLU_074757_1_0_7"/>
<reference evidence="1 2" key="1">
    <citation type="journal article" date="2011" name="J. Bacteriol.">
        <title>Genome sequence of the mercury-methylating and pleomorphic Desulfovibrio africanus Strain Walvis Bay.</title>
        <authorList>
            <person name="Brown S.D."/>
            <person name="Wall J.D."/>
            <person name="Kucken A.M."/>
            <person name="Gilmour C.C."/>
            <person name="Podar M."/>
            <person name="Brandt C.C."/>
            <person name="Teshima H."/>
            <person name="Detter J.C."/>
            <person name="Han C.S."/>
            <person name="Land M.L."/>
            <person name="Lucas S."/>
            <person name="Han J."/>
            <person name="Pennacchio L."/>
            <person name="Nolan M."/>
            <person name="Pitluck S."/>
            <person name="Woyke T."/>
            <person name="Goodwin L."/>
            <person name="Palumbo A.V."/>
            <person name="Elias D.A."/>
        </authorList>
    </citation>
    <scope>NUCLEOTIDE SEQUENCE [LARGE SCALE GENOMIC DNA]</scope>
    <source>
        <strain evidence="1 2">Walvis Bay</strain>
    </source>
</reference>
<dbReference type="Gene3D" id="3.10.520.10">
    <property type="entry name" value="ApbE-like domains"/>
    <property type="match status" value="1"/>
</dbReference>
<keyword evidence="2" id="KW-1185">Reference proteome</keyword>
<dbReference type="InterPro" id="IPR007183">
    <property type="entry name" value="UPF0280"/>
</dbReference>
<dbReference type="NCBIfam" id="NF003323">
    <property type="entry name" value="PRK04334.1-3"/>
    <property type="match status" value="1"/>
</dbReference>
<dbReference type="Proteomes" id="UP000007844">
    <property type="component" value="Chromosome"/>
</dbReference>
<dbReference type="SUPFAM" id="SSF143631">
    <property type="entry name" value="ApbE-like"/>
    <property type="match status" value="1"/>
</dbReference>
<evidence type="ECO:0000313" key="1">
    <source>
        <dbReference type="EMBL" id="EGJ48368.1"/>
    </source>
</evidence>
<dbReference type="KEGG" id="daf:Desaf_0002"/>
<dbReference type="STRING" id="690850.Desaf_0002"/>
<dbReference type="AlphaFoldDB" id="F3YV50"/>
<protein>
    <submittedName>
        <fullName evidence="1">ApbE family lipoprotein</fullName>
    </submittedName>
</protein>
<accession>F3YV50</accession>
<dbReference type="PIRSF" id="PIRSF006421">
    <property type="entry name" value="UCP006421"/>
    <property type="match status" value="1"/>
</dbReference>
<organism evidence="1 2">
    <name type="scientific">Desulfocurvibacter africanus subsp. africanus str. Walvis Bay</name>
    <dbReference type="NCBI Taxonomy" id="690850"/>
    <lineage>
        <taxon>Bacteria</taxon>
        <taxon>Pseudomonadati</taxon>
        <taxon>Thermodesulfobacteriota</taxon>
        <taxon>Desulfovibrionia</taxon>
        <taxon>Desulfovibrionales</taxon>
        <taxon>Desulfovibrionaceae</taxon>
        <taxon>Desulfocurvibacter</taxon>
    </lineage>
</organism>